<feature type="compositionally biased region" description="Basic and acidic residues" evidence="1">
    <location>
        <begin position="50"/>
        <end position="73"/>
    </location>
</feature>
<reference evidence="2" key="2">
    <citation type="submission" date="2022-01" db="EMBL/GenBank/DDBJ databases">
        <authorList>
            <person name="Yamashiro T."/>
            <person name="Shiraishi A."/>
            <person name="Satake H."/>
            <person name="Nakayama K."/>
        </authorList>
    </citation>
    <scope>NUCLEOTIDE SEQUENCE</scope>
</reference>
<organism evidence="2 3">
    <name type="scientific">Tanacetum coccineum</name>
    <dbReference type="NCBI Taxonomy" id="301880"/>
    <lineage>
        <taxon>Eukaryota</taxon>
        <taxon>Viridiplantae</taxon>
        <taxon>Streptophyta</taxon>
        <taxon>Embryophyta</taxon>
        <taxon>Tracheophyta</taxon>
        <taxon>Spermatophyta</taxon>
        <taxon>Magnoliopsida</taxon>
        <taxon>eudicotyledons</taxon>
        <taxon>Gunneridae</taxon>
        <taxon>Pentapetalae</taxon>
        <taxon>asterids</taxon>
        <taxon>campanulids</taxon>
        <taxon>Asterales</taxon>
        <taxon>Asteraceae</taxon>
        <taxon>Asteroideae</taxon>
        <taxon>Anthemideae</taxon>
        <taxon>Anthemidinae</taxon>
        <taxon>Tanacetum</taxon>
    </lineage>
</organism>
<reference evidence="2" key="1">
    <citation type="journal article" date="2022" name="Int. J. Mol. Sci.">
        <title>Draft Genome of Tanacetum Coccineum: Genomic Comparison of Closely Related Tanacetum-Family Plants.</title>
        <authorList>
            <person name="Yamashiro T."/>
            <person name="Shiraishi A."/>
            <person name="Nakayama K."/>
            <person name="Satake H."/>
        </authorList>
    </citation>
    <scope>NUCLEOTIDE SEQUENCE</scope>
</reference>
<keyword evidence="3" id="KW-1185">Reference proteome</keyword>
<proteinExistence type="predicted"/>
<protein>
    <submittedName>
        <fullName evidence="2">Uncharacterized protein</fullName>
    </submittedName>
</protein>
<gene>
    <name evidence="2" type="ORF">Tco_0992702</name>
</gene>
<dbReference type="Proteomes" id="UP001151760">
    <property type="component" value="Unassembled WGS sequence"/>
</dbReference>
<evidence type="ECO:0000256" key="1">
    <source>
        <dbReference type="SAM" id="MobiDB-lite"/>
    </source>
</evidence>
<comment type="caution">
    <text evidence="2">The sequence shown here is derived from an EMBL/GenBank/DDBJ whole genome shotgun (WGS) entry which is preliminary data.</text>
</comment>
<accession>A0ABQ5F3J5</accession>
<evidence type="ECO:0000313" key="3">
    <source>
        <dbReference type="Proteomes" id="UP001151760"/>
    </source>
</evidence>
<evidence type="ECO:0000313" key="2">
    <source>
        <dbReference type="EMBL" id="GJT57648.1"/>
    </source>
</evidence>
<dbReference type="EMBL" id="BQNB010016949">
    <property type="protein sequence ID" value="GJT57648.1"/>
    <property type="molecule type" value="Genomic_DNA"/>
</dbReference>
<feature type="region of interest" description="Disordered" evidence="1">
    <location>
        <begin position="1"/>
        <end position="102"/>
    </location>
</feature>
<name>A0ABQ5F3J5_9ASTR</name>
<sequence length="102" mass="11703">MKMRMDMGVADTAKDHKRKHDDDKDDDDEDPPSGTKPGKPVEEPTIAMRLEWRSGEDVVRDDDQPQDASEPKTAKTPNPEWFTQPPRPPTPDPEWNKVVSFY</sequence>